<dbReference type="InterPro" id="IPR002347">
    <property type="entry name" value="SDR_fam"/>
</dbReference>
<dbReference type="FunFam" id="3.40.50.720:FF:000084">
    <property type="entry name" value="Short-chain dehydrogenase reductase"/>
    <property type="match status" value="1"/>
</dbReference>
<proteinExistence type="inferred from homology"/>
<protein>
    <submittedName>
        <fullName evidence="4">BZ3500_MvSof-1268-A1-R1_Chr7-1g09209 protein</fullName>
    </submittedName>
</protein>
<dbReference type="Proteomes" id="UP000249723">
    <property type="component" value="Unassembled WGS sequence"/>
</dbReference>
<dbReference type="PRINTS" id="PR00080">
    <property type="entry name" value="SDRFAMILY"/>
</dbReference>
<dbReference type="GO" id="GO:0016491">
    <property type="term" value="F:oxidoreductase activity"/>
    <property type="evidence" value="ECO:0007669"/>
    <property type="project" value="UniProtKB-KW"/>
</dbReference>
<reference evidence="5" key="1">
    <citation type="submission" date="2016-10" db="EMBL/GenBank/DDBJ databases">
        <authorList>
            <person name="Jeantristanb JTB J.-T."/>
            <person name="Ricardo R."/>
        </authorList>
    </citation>
    <scope>NUCLEOTIDE SEQUENCE [LARGE SCALE GENOMIC DNA]</scope>
</reference>
<dbReference type="OrthoDB" id="417891at2759"/>
<keyword evidence="2" id="KW-0560">Oxidoreductase</keyword>
<dbReference type="STRING" id="289078.A0A2X0N0A3"/>
<dbReference type="Gene3D" id="3.40.50.720">
    <property type="entry name" value="NAD(P)-binding Rossmann-like Domain"/>
    <property type="match status" value="2"/>
</dbReference>
<dbReference type="Pfam" id="PF13561">
    <property type="entry name" value="adh_short_C2"/>
    <property type="match status" value="1"/>
</dbReference>
<evidence type="ECO:0000313" key="5">
    <source>
        <dbReference type="Proteomes" id="UP000249723"/>
    </source>
</evidence>
<sequence length="326" mass="34865">MVATLRLDGRVCIITAPTNPSCLNSGIGLETALVFAQEGAHVVCADINQQAAERAVELIKTQVSDSKEALAVVVDCGKEQQIKDMVSKAVEKFGRLDVIFGGRGTLADFFVNILSCIPLLYLLLAPASSALPSPPSDSNNAGIMHPADDHALNTEERIWDLTMTINLKGVWWGCKYAIEAMRKNPGGSKGSIINTASFVALMGAATPQIAYTASKGAVLAMTRELAMVHAREGIRLNNLCPGPLQTELLMSFLDTPEKKERRMVHIPMGRFGEAIEQAKAALFLASDDSSFITGTDFKVDGGIHACYVTPNGEQSLAPPKNVAPRA</sequence>
<name>A0A2X0N0A3_9BASI</name>
<evidence type="ECO:0000313" key="4">
    <source>
        <dbReference type="EMBL" id="SDA03002.1"/>
    </source>
</evidence>
<accession>A0A2X0N0A3</accession>
<dbReference type="PRINTS" id="PR00081">
    <property type="entry name" value="GDHRDH"/>
</dbReference>
<dbReference type="Pfam" id="PF00106">
    <property type="entry name" value="adh_short"/>
    <property type="match status" value="1"/>
</dbReference>
<evidence type="ECO:0000256" key="3">
    <source>
        <dbReference type="RuleBase" id="RU000363"/>
    </source>
</evidence>
<evidence type="ECO:0000256" key="1">
    <source>
        <dbReference type="ARBA" id="ARBA00006484"/>
    </source>
</evidence>
<evidence type="ECO:0000256" key="2">
    <source>
        <dbReference type="ARBA" id="ARBA00023002"/>
    </source>
</evidence>
<dbReference type="PANTHER" id="PTHR43180">
    <property type="entry name" value="3-OXOACYL-(ACYL-CARRIER-PROTEIN) REDUCTASE (AFU_ORTHOLOGUE AFUA_6G11210)"/>
    <property type="match status" value="1"/>
</dbReference>
<comment type="similarity">
    <text evidence="1 3">Belongs to the short-chain dehydrogenases/reductases (SDR) family.</text>
</comment>
<dbReference type="InterPro" id="IPR036291">
    <property type="entry name" value="NAD(P)-bd_dom_sf"/>
</dbReference>
<dbReference type="EMBL" id="FMWP01000127">
    <property type="protein sequence ID" value="SDA03002.1"/>
    <property type="molecule type" value="Genomic_DNA"/>
</dbReference>
<keyword evidence="5" id="KW-1185">Reference proteome</keyword>
<dbReference type="AlphaFoldDB" id="A0A2X0N0A3"/>
<organism evidence="4 5">
    <name type="scientific">Microbotryum saponariae</name>
    <dbReference type="NCBI Taxonomy" id="289078"/>
    <lineage>
        <taxon>Eukaryota</taxon>
        <taxon>Fungi</taxon>
        <taxon>Dikarya</taxon>
        <taxon>Basidiomycota</taxon>
        <taxon>Pucciniomycotina</taxon>
        <taxon>Microbotryomycetes</taxon>
        <taxon>Microbotryales</taxon>
        <taxon>Microbotryaceae</taxon>
        <taxon>Microbotryum</taxon>
    </lineage>
</organism>
<dbReference type="SUPFAM" id="SSF51735">
    <property type="entry name" value="NAD(P)-binding Rossmann-fold domains"/>
    <property type="match status" value="1"/>
</dbReference>
<dbReference type="PANTHER" id="PTHR43180:SF63">
    <property type="entry name" value="DEHYDROGENASE_REDUCTASE FAMILY PROTEIN, PUTATIVE (AFU_ORTHOLOGUE AFUA_6G03520)-RELATED"/>
    <property type="match status" value="1"/>
</dbReference>
<dbReference type="CDD" id="cd05233">
    <property type="entry name" value="SDR_c"/>
    <property type="match status" value="1"/>
</dbReference>
<gene>
    <name evidence="4" type="ORF">BZ3500_MVSOF-1268-A1-R1_CHR7-1G09209</name>
</gene>